<dbReference type="RefSeq" id="WP_036655557.1">
    <property type="nucleotide sequence ID" value="NZ_JQCR01000003.1"/>
</dbReference>
<dbReference type="Gene3D" id="3.40.430.10">
    <property type="entry name" value="Dihydrofolate Reductase, subunit A"/>
    <property type="match status" value="1"/>
</dbReference>
<evidence type="ECO:0000313" key="2">
    <source>
        <dbReference type="EMBL" id="KGE17100.1"/>
    </source>
</evidence>
<protein>
    <submittedName>
        <fullName evidence="2">Deaminase</fullName>
    </submittedName>
</protein>
<dbReference type="eggNOG" id="COG0262">
    <property type="taxonomic scope" value="Bacteria"/>
</dbReference>
<dbReference type="EMBL" id="JQCR01000003">
    <property type="protein sequence ID" value="KGE17100.1"/>
    <property type="molecule type" value="Genomic_DNA"/>
</dbReference>
<dbReference type="Proteomes" id="UP000029734">
    <property type="component" value="Unassembled WGS sequence"/>
</dbReference>
<dbReference type="GO" id="GO:0009231">
    <property type="term" value="P:riboflavin biosynthetic process"/>
    <property type="evidence" value="ECO:0007669"/>
    <property type="project" value="InterPro"/>
</dbReference>
<dbReference type="InterPro" id="IPR002734">
    <property type="entry name" value="RibDG_C"/>
</dbReference>
<dbReference type="SUPFAM" id="SSF53597">
    <property type="entry name" value="Dihydrofolate reductase-like"/>
    <property type="match status" value="1"/>
</dbReference>
<dbReference type="GO" id="GO:0008703">
    <property type="term" value="F:5-amino-6-(5-phosphoribosylamino)uracil reductase activity"/>
    <property type="evidence" value="ECO:0007669"/>
    <property type="project" value="InterPro"/>
</dbReference>
<sequence length="183" mass="20498">MGRVIMMMNVTLDGCCDHTHMIADEEVHRYTVELIDQSDGLLFGREIYQLMERFWPDIASSGEGPQFMVDFAHKLNQKPKYVVSRTLDHVSWQNSFLLKGPVSEEVPKLIGEGKNLLVNGGPGLGSTLVQLDLVDEFHFLVNPIVAGRGPQLLGGVHERLKLKLTEAKPFGSDVVLLRYTPVR</sequence>
<dbReference type="InterPro" id="IPR024072">
    <property type="entry name" value="DHFR-like_dom_sf"/>
</dbReference>
<feature type="domain" description="Bacterial bifunctional deaminase-reductase C-terminal" evidence="1">
    <location>
        <begin position="4"/>
        <end position="176"/>
    </location>
</feature>
<dbReference type="PANTHER" id="PTHR38011:SF11">
    <property type="entry name" value="2,5-DIAMINO-6-RIBOSYLAMINO-4(3H)-PYRIMIDINONE 5'-PHOSPHATE REDUCTASE"/>
    <property type="match status" value="1"/>
</dbReference>
<dbReference type="STRING" id="268407.PWYN_20845"/>
<comment type="caution">
    <text evidence="2">The sequence shown here is derived from an EMBL/GenBank/DDBJ whole genome shotgun (WGS) entry which is preliminary data.</text>
</comment>
<dbReference type="OrthoDB" id="195113at2"/>
<evidence type="ECO:0000259" key="1">
    <source>
        <dbReference type="Pfam" id="PF01872"/>
    </source>
</evidence>
<gene>
    <name evidence="2" type="ORF">PWYN_20845</name>
</gene>
<reference evidence="2 3" key="2">
    <citation type="submission" date="2014-10" db="EMBL/GenBank/DDBJ databases">
        <title>Comparative genomics of the Paenibacillus odorifer group.</title>
        <authorList>
            <person name="Tsai Y.-C."/>
            <person name="Martin N."/>
            <person name="Korlach J."/>
            <person name="Wiedmann M."/>
        </authorList>
    </citation>
    <scope>NUCLEOTIDE SEQUENCE [LARGE SCALE GENOMIC DNA]</scope>
    <source>
        <strain evidence="2 3">DSM 18334</strain>
    </source>
</reference>
<organism evidence="2 3">
    <name type="scientific">Paenibacillus wynnii</name>
    <dbReference type="NCBI Taxonomy" id="268407"/>
    <lineage>
        <taxon>Bacteria</taxon>
        <taxon>Bacillati</taxon>
        <taxon>Bacillota</taxon>
        <taxon>Bacilli</taxon>
        <taxon>Bacillales</taxon>
        <taxon>Paenibacillaceae</taxon>
        <taxon>Paenibacillus</taxon>
    </lineage>
</organism>
<keyword evidence="3" id="KW-1185">Reference proteome</keyword>
<dbReference type="PANTHER" id="PTHR38011">
    <property type="entry name" value="DIHYDROFOLATE REDUCTASE FAMILY PROTEIN (AFU_ORTHOLOGUE AFUA_8G06820)"/>
    <property type="match status" value="1"/>
</dbReference>
<dbReference type="InterPro" id="IPR050765">
    <property type="entry name" value="Riboflavin_Biosynth_HTPR"/>
</dbReference>
<proteinExistence type="predicted"/>
<dbReference type="AlphaFoldDB" id="A0A098M3J1"/>
<dbReference type="Pfam" id="PF01872">
    <property type="entry name" value="RibD_C"/>
    <property type="match status" value="1"/>
</dbReference>
<reference evidence="2 3" key="1">
    <citation type="submission" date="2014-08" db="EMBL/GenBank/DDBJ databases">
        <authorList>
            <person name="den Bakker H.C."/>
        </authorList>
    </citation>
    <scope>NUCLEOTIDE SEQUENCE [LARGE SCALE GENOMIC DNA]</scope>
    <source>
        <strain evidence="2 3">DSM 18334</strain>
    </source>
</reference>
<name>A0A098M3J1_9BACL</name>
<evidence type="ECO:0000313" key="3">
    <source>
        <dbReference type="Proteomes" id="UP000029734"/>
    </source>
</evidence>
<accession>A0A098M3J1</accession>